<evidence type="ECO:0000313" key="2">
    <source>
        <dbReference type="Proteomes" id="UP000663861"/>
    </source>
</evidence>
<dbReference type="Proteomes" id="UP000663861">
    <property type="component" value="Unassembled WGS sequence"/>
</dbReference>
<accession>A0A8H3DD69</accession>
<dbReference type="EMBL" id="CAJMWY010004193">
    <property type="protein sequence ID" value="CAE6523101.1"/>
    <property type="molecule type" value="Genomic_DNA"/>
</dbReference>
<comment type="caution">
    <text evidence="1">The sequence shown here is derived from an EMBL/GenBank/DDBJ whole genome shotgun (WGS) entry which is preliminary data.</text>
</comment>
<name>A0A8H3DD69_9AGAM</name>
<evidence type="ECO:0000313" key="1">
    <source>
        <dbReference type="EMBL" id="CAE6523101.1"/>
    </source>
</evidence>
<protein>
    <submittedName>
        <fullName evidence="1">Uncharacterized protein</fullName>
    </submittedName>
</protein>
<sequence>MRFVVHECWRQAAFVYLYMAVCGDPCDTPRVKETFKRYMDLLNGIKPGRLPDEHLLPILPIISPAALRRRDRQVIRQRVLGLYSRDQTYVANTWIIFVIDGVWARTDAEGRPTTWADFAMPHKRIVNV</sequence>
<dbReference type="InterPro" id="IPR021858">
    <property type="entry name" value="Fun_TF"/>
</dbReference>
<proteinExistence type="predicted"/>
<dbReference type="Pfam" id="PF11951">
    <property type="entry name" value="Fungal_trans_2"/>
    <property type="match status" value="1"/>
</dbReference>
<organism evidence="1 2">
    <name type="scientific">Rhizoctonia solani</name>
    <dbReference type="NCBI Taxonomy" id="456999"/>
    <lineage>
        <taxon>Eukaryota</taxon>
        <taxon>Fungi</taxon>
        <taxon>Dikarya</taxon>
        <taxon>Basidiomycota</taxon>
        <taxon>Agaricomycotina</taxon>
        <taxon>Agaricomycetes</taxon>
        <taxon>Cantharellales</taxon>
        <taxon>Ceratobasidiaceae</taxon>
        <taxon>Rhizoctonia</taxon>
    </lineage>
</organism>
<reference evidence="1" key="1">
    <citation type="submission" date="2021-01" db="EMBL/GenBank/DDBJ databases">
        <authorList>
            <person name="Kaushik A."/>
        </authorList>
    </citation>
    <scope>NUCLEOTIDE SEQUENCE</scope>
    <source>
        <strain evidence="1">AG4-RS23</strain>
    </source>
</reference>
<dbReference type="AlphaFoldDB" id="A0A8H3DD69"/>
<gene>
    <name evidence="1" type="ORF">RDB_LOCUS159667</name>
</gene>